<dbReference type="AlphaFoldDB" id="A0A1D9P5J9"/>
<organism evidence="4 5">
    <name type="scientific">Butyrivibrio hungatei</name>
    <dbReference type="NCBI Taxonomy" id="185008"/>
    <lineage>
        <taxon>Bacteria</taxon>
        <taxon>Bacillati</taxon>
        <taxon>Bacillota</taxon>
        <taxon>Clostridia</taxon>
        <taxon>Lachnospirales</taxon>
        <taxon>Lachnospiraceae</taxon>
        <taxon>Butyrivibrio</taxon>
    </lineage>
</organism>
<keyword evidence="5" id="KW-1185">Reference proteome</keyword>
<evidence type="ECO:0000313" key="5">
    <source>
        <dbReference type="Proteomes" id="UP000179284"/>
    </source>
</evidence>
<feature type="active site" description="Proton donor/acceptor" evidence="2">
    <location>
        <position position="154"/>
    </location>
</feature>
<name>A0A1D9P5J9_9FIRM</name>
<proteinExistence type="predicted"/>
<feature type="transmembrane region" description="Helical" evidence="3">
    <location>
        <begin position="31"/>
        <end position="53"/>
    </location>
</feature>
<dbReference type="SUPFAM" id="SSF63817">
    <property type="entry name" value="Sortase"/>
    <property type="match status" value="1"/>
</dbReference>
<dbReference type="GO" id="GO:0016787">
    <property type="term" value="F:hydrolase activity"/>
    <property type="evidence" value="ECO:0007669"/>
    <property type="project" value="UniProtKB-KW"/>
</dbReference>
<geneLocation type="plasmid" evidence="5">
    <name>pnp144</name>
</geneLocation>
<evidence type="ECO:0000256" key="2">
    <source>
        <dbReference type="PIRSR" id="PIRSR605754-1"/>
    </source>
</evidence>
<dbReference type="CDD" id="cd05826">
    <property type="entry name" value="Sortase_B"/>
    <property type="match status" value="1"/>
</dbReference>
<feature type="active site" description="Acyl-thioester intermediate" evidence="2">
    <location>
        <position position="245"/>
    </location>
</feature>
<dbReference type="EMBL" id="CP017832">
    <property type="protein sequence ID" value="AOZ97819.1"/>
    <property type="molecule type" value="Genomic_DNA"/>
</dbReference>
<keyword evidence="4" id="KW-0614">Plasmid</keyword>
<dbReference type="Proteomes" id="UP000179284">
    <property type="component" value="Plasmid pNP144"/>
</dbReference>
<evidence type="ECO:0000313" key="4">
    <source>
        <dbReference type="EMBL" id="AOZ97819.1"/>
    </source>
</evidence>
<dbReference type="InterPro" id="IPR009835">
    <property type="entry name" value="SrtB"/>
</dbReference>
<dbReference type="RefSeq" id="WP_071177578.1">
    <property type="nucleotide sequence ID" value="NZ_CP017832.1"/>
</dbReference>
<dbReference type="Gene3D" id="2.40.260.10">
    <property type="entry name" value="Sortase"/>
    <property type="match status" value="1"/>
</dbReference>
<dbReference type="Pfam" id="PF04203">
    <property type="entry name" value="Sortase"/>
    <property type="match status" value="1"/>
</dbReference>
<evidence type="ECO:0000256" key="1">
    <source>
        <dbReference type="ARBA" id="ARBA00022801"/>
    </source>
</evidence>
<dbReference type="KEGG" id="bhu:bhn_II020"/>
<keyword evidence="3" id="KW-0472">Membrane</keyword>
<keyword evidence="3" id="KW-1133">Transmembrane helix</keyword>
<reference evidence="5" key="1">
    <citation type="submission" date="2016-10" db="EMBL/GenBank/DDBJ databases">
        <title>The complete genome sequence of the rumen bacterium Butyrivibrio hungatei MB2003.</title>
        <authorList>
            <person name="Palevich N."/>
            <person name="Kelly W.J."/>
            <person name="Leahy S.C."/>
            <person name="Altermann E."/>
            <person name="Rakonjac J."/>
            <person name="Attwood G.T."/>
        </authorList>
    </citation>
    <scope>NUCLEOTIDE SEQUENCE [LARGE SCALE GENOMIC DNA]</scope>
    <source>
        <strain evidence="5">MB2003</strain>
        <plasmid evidence="5">Plasmid pnp144</plasmid>
    </source>
</reference>
<sequence length="276" mass="30717">MATNDYYKPTKPAVVKTQRQILKEKELNKKLLLLNSLIVGSVVLLVFAVVGLLKQKLLATAAETTYEVVADNAVKVVDGERMVDFSVVKSEGSTSTSWLYLPDTAIDYPLVQGNDNETYLGMDAYGNESDAGAIFINFANSSDMSDVKTIIFGHNMANGSMFTDLHKYSDKKWGDLHQNAYIYMDSGEIKHYRLLYYIFTQPTDEDVYVVSKMDVGEEEAAKLKDASSIVYNEYSGGNMICLSTCTMHKYRTVVVFEYVDGNGPIRGIVESADSET</sequence>
<dbReference type="OrthoDB" id="9806013at2"/>
<keyword evidence="3" id="KW-0812">Transmembrane</keyword>
<dbReference type="InterPro" id="IPR023365">
    <property type="entry name" value="Sortase_dom-sf"/>
</dbReference>
<dbReference type="InterPro" id="IPR005754">
    <property type="entry name" value="Sortase"/>
</dbReference>
<accession>A0A1D9P5J9</accession>
<protein>
    <submittedName>
        <fullName evidence="4">Sortase family protein</fullName>
    </submittedName>
</protein>
<evidence type="ECO:0000256" key="3">
    <source>
        <dbReference type="SAM" id="Phobius"/>
    </source>
</evidence>
<keyword evidence="1" id="KW-0378">Hydrolase</keyword>
<gene>
    <name evidence="4" type="ORF">bhn_II020</name>
</gene>